<comment type="similarity">
    <text evidence="1">Belongs to the short-chain dehydrogenases/reductases (SDR) family.</text>
</comment>
<protein>
    <submittedName>
        <fullName evidence="3">SDR family oxidoreductase</fullName>
    </submittedName>
</protein>
<evidence type="ECO:0000313" key="4">
    <source>
        <dbReference type="Proteomes" id="UP000824166"/>
    </source>
</evidence>
<organism evidence="3 4">
    <name type="scientific">Paenarthrobacter aromaticivorans</name>
    <dbReference type="NCBI Taxonomy" id="2849150"/>
    <lineage>
        <taxon>Bacteria</taxon>
        <taxon>Bacillati</taxon>
        <taxon>Actinomycetota</taxon>
        <taxon>Actinomycetes</taxon>
        <taxon>Micrococcales</taxon>
        <taxon>Micrococcaceae</taxon>
        <taxon>Paenarthrobacter</taxon>
    </lineage>
</organism>
<reference evidence="3 4" key="1">
    <citation type="submission" date="2021-06" db="EMBL/GenBank/DDBJ databases">
        <authorList>
            <person name="Jeong J.W."/>
        </authorList>
    </citation>
    <scope>NUCLEOTIDE SEQUENCE [LARGE SCALE GENOMIC DNA]</scope>
    <source>
        <strain evidence="3 4">MMS21-TAE1-1</strain>
    </source>
</reference>
<keyword evidence="4" id="KW-1185">Reference proteome</keyword>
<keyword evidence="2" id="KW-0560">Oxidoreductase</keyword>
<evidence type="ECO:0000256" key="1">
    <source>
        <dbReference type="ARBA" id="ARBA00006484"/>
    </source>
</evidence>
<accession>A0ABS6I1I9</accession>
<comment type="caution">
    <text evidence="3">The sequence shown here is derived from an EMBL/GenBank/DDBJ whole genome shotgun (WGS) entry which is preliminary data.</text>
</comment>
<dbReference type="PROSITE" id="PS00061">
    <property type="entry name" value="ADH_SHORT"/>
    <property type="match status" value="1"/>
</dbReference>
<dbReference type="Proteomes" id="UP000824166">
    <property type="component" value="Unassembled WGS sequence"/>
</dbReference>
<dbReference type="InterPro" id="IPR020904">
    <property type="entry name" value="Sc_DH/Rdtase_CS"/>
</dbReference>
<dbReference type="RefSeq" id="WP_216923333.1">
    <property type="nucleotide sequence ID" value="NZ_JAHOPC010000002.1"/>
</dbReference>
<dbReference type="EMBL" id="JAHOPC010000002">
    <property type="protein sequence ID" value="MBU8865616.1"/>
    <property type="molecule type" value="Genomic_DNA"/>
</dbReference>
<name>A0ABS6I1I9_9MICC</name>
<dbReference type="PANTHER" id="PTHR24321">
    <property type="entry name" value="DEHYDROGENASES, SHORT CHAIN"/>
    <property type="match status" value="1"/>
</dbReference>
<dbReference type="CDD" id="cd05233">
    <property type="entry name" value="SDR_c"/>
    <property type="match status" value="1"/>
</dbReference>
<dbReference type="PANTHER" id="PTHR24321:SF8">
    <property type="entry name" value="ESTRADIOL 17-BETA-DEHYDROGENASE 8-RELATED"/>
    <property type="match status" value="1"/>
</dbReference>
<dbReference type="Pfam" id="PF13561">
    <property type="entry name" value="adh_short_C2"/>
    <property type="match status" value="1"/>
</dbReference>
<evidence type="ECO:0000256" key="2">
    <source>
        <dbReference type="ARBA" id="ARBA00023002"/>
    </source>
</evidence>
<dbReference type="InterPro" id="IPR002347">
    <property type="entry name" value="SDR_fam"/>
</dbReference>
<evidence type="ECO:0000313" key="3">
    <source>
        <dbReference type="EMBL" id="MBU8865616.1"/>
    </source>
</evidence>
<sequence length="253" mass="25812">MTSNLLTGRVALVTGAGEGIGRASMLALVKHGANLVGCDVDEDALAETCRLANIIRPGSSRYMRGDVTNPDDVRAVVAFAVAEFGKLDVVHANAGISQPASVAGDIPLNLWRRVLEVNLTGLFVTFQAAVPELVKSGKASFIATASGLGVVGAPGLAAYVASKHAVLGFVKSAALDYAQSGVRVNAVAPGMTDTPMLSVSTTAEVRSEMAASIPAGRFGTPDEIANVVVWLASELSSYVVGTTIVADGGNSIS</sequence>
<gene>
    <name evidence="3" type="ORF">KSW38_04850</name>
</gene>
<proteinExistence type="inferred from homology"/>